<geneLocation type="plasmid" evidence="3">
    <name>paeme5</name>
</geneLocation>
<keyword evidence="2" id="KW-0614">Plasmid</keyword>
<dbReference type="EMBL" id="CP038449">
    <property type="protein sequence ID" value="QJT41340.1"/>
    <property type="molecule type" value="Genomic_DNA"/>
</dbReference>
<proteinExistence type="predicted"/>
<organism evidence="2 3">
    <name type="scientific">Aeromonas media</name>
    <dbReference type="NCBI Taxonomy" id="651"/>
    <lineage>
        <taxon>Bacteria</taxon>
        <taxon>Pseudomonadati</taxon>
        <taxon>Pseudomonadota</taxon>
        <taxon>Gammaproteobacteria</taxon>
        <taxon>Aeromonadales</taxon>
        <taxon>Aeromonadaceae</taxon>
        <taxon>Aeromonas</taxon>
    </lineage>
</organism>
<evidence type="ECO:0000256" key="1">
    <source>
        <dbReference type="SAM" id="SignalP"/>
    </source>
</evidence>
<feature type="chain" id="PRO_5046208493" description="Ig-like domain-containing protein" evidence="1">
    <location>
        <begin position="23"/>
        <end position="1398"/>
    </location>
</feature>
<name>A0ABX6NY90_AERME</name>
<keyword evidence="1" id="KW-0732">Signal</keyword>
<evidence type="ECO:0000313" key="2">
    <source>
        <dbReference type="EMBL" id="QJT41340.1"/>
    </source>
</evidence>
<gene>
    <name evidence="2" type="ORF">E4188_22855</name>
</gene>
<dbReference type="Proteomes" id="UP000502657">
    <property type="component" value="Plasmid pAeme5"/>
</dbReference>
<dbReference type="RefSeq" id="WP_171270105.1">
    <property type="nucleotide sequence ID" value="NZ_CP038446.1"/>
</dbReference>
<sequence>MALRKTQVAAIVGMVVSQSAFGAAMTVTGDIYSKIPTVFGTPQGTLYEGVKEAVVKLTSDDEGCRVVYSPTAAVPAGSISCYVVVNDANLPVGMKFDTGDGRLVGTTAQKGDKSVPYALFYKSGKANTPVQVGSGFLPFRIVPTVAPVITGMASKFDKSTWQDGKEPMIHKRQASGAIKVIVQPRPYAQKIAIDGFSNCTVEEGADNCVALSNSMQNVRGTDDVGSRAMAVDANSSNNYFPPVIDQVALSWDFRPPLVADVVQGNLETPPATIPTVGGVENVAFSNIAVTVNSPHKDAADDWWNPASLKMTLAPDLATPRKIYLSYKGRTLLSVASTTHDNSTIGVKPVGNWRKTGPQQFRYDFDMTAIKDGDFLATLEVSDKYGNTSTTESKAIRLDRYAPQVGLFTAELSGVAENEVVFFPERMIVAAHNGYEGGIKKVTAKLGTVNLELTPTDTVGVFNVVKGNYSSLVAGTSYPFVVTATDQSNRVTSKTYMVRYAATDLSLSATPANPVQFVQRSLVKVDTIGYACPLSFDESQAITAAAQNGKITCFAEWRLPRGMSPNVNVLGGLTLEGYIEQEDGIVEYTLFAVSPEGAKMKVKQGSMDLKPKTAAEPGIVFNGRRMQGDSGFMVDNTGGAAGSVIITSSPGEIETNIKIPGLLDTKNTVVMRQRSTGELSKTSQVIKVPKGPIWTIYPIQVTAKYARTDKFNTVKEGSIYIVPSKRLKISMSGLDRETVDNDTSKVEVKVGVYDTKTKKVDYRASEHGQWKMRLMQQVTEYKNGSSTRTLIPLTDVITTDANGQANLTFDPSKAKGRTITYMAVGDVISPFQNFSLQVSSSKRHVSLIKGVAVDGTPSVNEIVDRIPMKASVKVKPDTEQDKDALGKIEWQIRDGDAGAWRPAPNATGKLVYTFTTDVPGKWQVRAILHNRMTGVTQPTDITTMVAFDKPEIKLVQKNVVIKGQPVKLQVTGEKGVDIAEALNVQWSTDGKTWVDGSTEAEILPVAGSNYIYARAEFAATEAEAERNSWVTTKLMPRTLAPQTVRATVAGPSKAEVQKPFTLKGNYKNDYLLVDGVKFVEEWVLPDGSTVSGNELSYTPEKDGEGLNFVYRIWVDGYKDATLKEVKKQVDTWKYAFPRFLTSQRQYFRMAPTTIELRNTSLLPNNAPGVTFDFKVDAPKGVKEVSFEKGRYIANITEPGDYSIMVTLSDNRGNSETKEHVFSVDDAVPVEAKITPSYSNKFMRAPLNVTMASSVTLDHPNDNLIQYGWTIDGQEIKDPLRRQLFTGLKAGDHTIVFKALSEYGQRAHIEHNFTVVPNKPADCKLEPTSTASSWRVKMSCIDTDGRVVAYRWKLNGEVISNTSYAISLTKSLNPGVMEVEAVAIDDSGDETTATTTLTGE</sequence>
<evidence type="ECO:0008006" key="4">
    <source>
        <dbReference type="Google" id="ProtNLM"/>
    </source>
</evidence>
<keyword evidence="3" id="KW-1185">Reference proteome</keyword>
<reference evidence="2 3" key="1">
    <citation type="submission" date="2019-03" db="EMBL/GenBank/DDBJ databases">
        <title>Novel transposon Tn6433 accelerates the dissemination of tet(E) in Aeromonas from aerobic biofilm under oxytetracycline stress.</title>
        <authorList>
            <person name="Shi Y."/>
            <person name="Tian Z."/>
            <person name="Zhang Y."/>
            <person name="Zhang H."/>
            <person name="Yang M."/>
        </authorList>
    </citation>
    <scope>NUCLEOTIDE SEQUENCE [LARGE SCALE GENOMIC DNA]</scope>
    <source>
        <strain evidence="2 3">R50-22</strain>
        <plasmid evidence="3">paeme5</plasmid>
    </source>
</reference>
<accession>A0ABX6NY90</accession>
<protein>
    <recommendedName>
        <fullName evidence="4">Ig-like domain-containing protein</fullName>
    </recommendedName>
</protein>
<feature type="signal peptide" evidence="1">
    <location>
        <begin position="1"/>
        <end position="22"/>
    </location>
</feature>
<evidence type="ECO:0000313" key="3">
    <source>
        <dbReference type="Proteomes" id="UP000502657"/>
    </source>
</evidence>